<sequence length="195" mass="21560">MERCDRRVVRLRSSSNRSPPLPSRPSAQVEPAAENASTLQPTHWPVSDSGLSDDEPAPPVTSSPLSSVATLTLEEMENDLDMEGLTLVEEEPPAAPAKKDNRRRIFPPLEIGRRPKPIIVFDAINNAQYNALANLGKLLFYVEVDGCWLMGDTRAATIFEADAVELLRRFNLPNFDLAPYRLPKPPTKAGKSTKD</sequence>
<comment type="caution">
    <text evidence="2">The sequence shown here is derived from an EMBL/GenBank/DDBJ whole genome shotgun (WGS) entry which is preliminary data.</text>
</comment>
<dbReference type="Proteomes" id="UP000799764">
    <property type="component" value="Unassembled WGS sequence"/>
</dbReference>
<evidence type="ECO:0000256" key="1">
    <source>
        <dbReference type="SAM" id="MobiDB-lite"/>
    </source>
</evidence>
<evidence type="ECO:0000313" key="2">
    <source>
        <dbReference type="EMBL" id="KAF2447344.1"/>
    </source>
</evidence>
<dbReference type="AlphaFoldDB" id="A0A9P4PQV6"/>
<reference evidence="2" key="1">
    <citation type="journal article" date="2020" name="Stud. Mycol.">
        <title>101 Dothideomycetes genomes: a test case for predicting lifestyles and emergence of pathogens.</title>
        <authorList>
            <person name="Haridas S."/>
            <person name="Albert R."/>
            <person name="Binder M."/>
            <person name="Bloem J."/>
            <person name="Labutti K."/>
            <person name="Salamov A."/>
            <person name="Andreopoulos B."/>
            <person name="Baker S."/>
            <person name="Barry K."/>
            <person name="Bills G."/>
            <person name="Bluhm B."/>
            <person name="Cannon C."/>
            <person name="Castanera R."/>
            <person name="Culley D."/>
            <person name="Daum C."/>
            <person name="Ezra D."/>
            <person name="Gonzalez J."/>
            <person name="Henrissat B."/>
            <person name="Kuo A."/>
            <person name="Liang C."/>
            <person name="Lipzen A."/>
            <person name="Lutzoni F."/>
            <person name="Magnuson J."/>
            <person name="Mondo S."/>
            <person name="Nolan M."/>
            <person name="Ohm R."/>
            <person name="Pangilinan J."/>
            <person name="Park H.-J."/>
            <person name="Ramirez L."/>
            <person name="Alfaro M."/>
            <person name="Sun H."/>
            <person name="Tritt A."/>
            <person name="Yoshinaga Y."/>
            <person name="Zwiers L.-H."/>
            <person name="Turgeon B."/>
            <person name="Goodwin S."/>
            <person name="Spatafora J."/>
            <person name="Crous P."/>
            <person name="Grigoriev I."/>
        </authorList>
    </citation>
    <scope>NUCLEOTIDE SEQUENCE</scope>
    <source>
        <strain evidence="2">CBS 690.94</strain>
    </source>
</reference>
<proteinExistence type="predicted"/>
<dbReference type="EMBL" id="MU001497">
    <property type="protein sequence ID" value="KAF2447344.1"/>
    <property type="molecule type" value="Genomic_DNA"/>
</dbReference>
<gene>
    <name evidence="2" type="ORF">P171DRAFT_483382</name>
</gene>
<evidence type="ECO:0000313" key="3">
    <source>
        <dbReference type="Proteomes" id="UP000799764"/>
    </source>
</evidence>
<name>A0A9P4PQV6_9PLEO</name>
<organism evidence="2 3">
    <name type="scientific">Karstenula rhodostoma CBS 690.94</name>
    <dbReference type="NCBI Taxonomy" id="1392251"/>
    <lineage>
        <taxon>Eukaryota</taxon>
        <taxon>Fungi</taxon>
        <taxon>Dikarya</taxon>
        <taxon>Ascomycota</taxon>
        <taxon>Pezizomycotina</taxon>
        <taxon>Dothideomycetes</taxon>
        <taxon>Pleosporomycetidae</taxon>
        <taxon>Pleosporales</taxon>
        <taxon>Massarineae</taxon>
        <taxon>Didymosphaeriaceae</taxon>
        <taxon>Karstenula</taxon>
    </lineage>
</organism>
<feature type="region of interest" description="Disordered" evidence="1">
    <location>
        <begin position="1"/>
        <end position="65"/>
    </location>
</feature>
<protein>
    <submittedName>
        <fullName evidence="2">Uncharacterized protein</fullName>
    </submittedName>
</protein>
<keyword evidence="3" id="KW-1185">Reference proteome</keyword>
<accession>A0A9P4PQV6</accession>